<sequence length="468" mass="53288">MNKDNKKINEEEREYLNRVMRRKRKSNYFSAKLFFATLAVVFVIGLLIPLRPEKSDEEKRTLTKFPKFTIESFMNGEYLNGISTWYADTFPFRDTLIGMNAGIKSLYGTGDTKIVKNSVQTADEIPVNGENTAEQEKMEEEVKAEAQKKLEEKLPDGTIYDVPQKAGNVYVVGDRGFNLYYYSATSAEMYAALLDKIQRTIPNCTVYDLLVPTASGVILDQKVAQGLGASNEQDALRHIAGLIKEKNPNVKVVESLDNLLKHNAEYIYFRTDHHWTQTGAYYAYEEFAKMKGIEPVKLSDMDKVDYDGFIGSFYFSGGKPQSMKQNPDLIQAYKSKDTNEINYLDKNQQPVKWQVISDVTTWMAGAKYSTFIGGDNMVSVIDNPNISDGNNVLLIKESYGNSFAPFLIHHYDKVFIVDYRYFYKYSKYNNNIIQYIADNGIKDVIVLNNAEAAGSENNIKQMNAMFSH</sequence>
<gene>
    <name evidence="2" type="ORF">FL857_06690</name>
</gene>
<protein>
    <recommendedName>
        <fullName evidence="4">AlgX/AlgJ SGNH hydrolase-like domain-containing protein</fullName>
    </recommendedName>
</protein>
<dbReference type="OrthoDB" id="175771at2"/>
<feature type="transmembrane region" description="Helical" evidence="1">
    <location>
        <begin position="28"/>
        <end position="50"/>
    </location>
</feature>
<reference evidence="2 3" key="1">
    <citation type="submission" date="2019-07" db="EMBL/GenBank/DDBJ databases">
        <title>Criibacterium bergeronii gen. nov., sp. nov. isolated from human clinical samples.</title>
        <authorList>
            <person name="Maheux A.F."/>
            <person name="Boudreau D.K."/>
            <person name="Berube E."/>
            <person name="Brodeur S."/>
            <person name="Bernard K.A."/>
            <person name="Abed J.Y."/>
            <person name="Ducrey E."/>
            <person name="Guay E.F."/>
            <person name="Raymond F."/>
            <person name="Corbeil J."/>
            <person name="Domingo M.-C."/>
            <person name="Roy P.H."/>
            <person name="Boissinot M."/>
            <person name="Tocheva E.I."/>
            <person name="Omar R.F."/>
        </authorList>
    </citation>
    <scope>NUCLEOTIDE SEQUENCE [LARGE SCALE GENOMIC DNA]</scope>
    <source>
        <strain evidence="2 3">CCRI-24246</strain>
    </source>
</reference>
<accession>A0A552V6K7</accession>
<keyword evidence="1" id="KW-0472">Membrane</keyword>
<organism evidence="2 3">
    <name type="scientific">Criibacterium bergeronii</name>
    <dbReference type="NCBI Taxonomy" id="1871336"/>
    <lineage>
        <taxon>Bacteria</taxon>
        <taxon>Bacillati</taxon>
        <taxon>Bacillota</taxon>
        <taxon>Clostridia</taxon>
        <taxon>Peptostreptococcales</taxon>
        <taxon>Filifactoraceae</taxon>
        <taxon>Criibacterium</taxon>
    </lineage>
</organism>
<dbReference type="Pfam" id="PF14286">
    <property type="entry name" value="DHHW"/>
    <property type="match status" value="2"/>
</dbReference>
<proteinExistence type="predicted"/>
<dbReference type="AlphaFoldDB" id="A0A552V6K7"/>
<dbReference type="RefSeq" id="WP_144398248.1">
    <property type="nucleotide sequence ID" value="NZ_VJXW01000008.1"/>
</dbReference>
<name>A0A552V6K7_9FIRM</name>
<evidence type="ECO:0000313" key="2">
    <source>
        <dbReference type="EMBL" id="TRW26099.1"/>
    </source>
</evidence>
<evidence type="ECO:0000256" key="1">
    <source>
        <dbReference type="SAM" id="Phobius"/>
    </source>
</evidence>
<dbReference type="Proteomes" id="UP000319424">
    <property type="component" value="Unassembled WGS sequence"/>
</dbReference>
<dbReference type="EMBL" id="VJXW01000008">
    <property type="protein sequence ID" value="TRW26099.1"/>
    <property type="molecule type" value="Genomic_DNA"/>
</dbReference>
<evidence type="ECO:0000313" key="3">
    <source>
        <dbReference type="Proteomes" id="UP000319424"/>
    </source>
</evidence>
<dbReference type="InterPro" id="IPR025945">
    <property type="entry name" value="DHHW"/>
</dbReference>
<comment type="caution">
    <text evidence="2">The sequence shown here is derived from an EMBL/GenBank/DDBJ whole genome shotgun (WGS) entry which is preliminary data.</text>
</comment>
<evidence type="ECO:0008006" key="4">
    <source>
        <dbReference type="Google" id="ProtNLM"/>
    </source>
</evidence>
<keyword evidence="1" id="KW-1133">Transmembrane helix</keyword>
<keyword evidence="1" id="KW-0812">Transmembrane</keyword>